<organism evidence="3 4">
    <name type="scientific">Curvularia clavata</name>
    <dbReference type="NCBI Taxonomy" id="95742"/>
    <lineage>
        <taxon>Eukaryota</taxon>
        <taxon>Fungi</taxon>
        <taxon>Dikarya</taxon>
        <taxon>Ascomycota</taxon>
        <taxon>Pezizomycotina</taxon>
        <taxon>Dothideomycetes</taxon>
        <taxon>Pleosporomycetidae</taxon>
        <taxon>Pleosporales</taxon>
        <taxon>Pleosporineae</taxon>
        <taxon>Pleosporaceae</taxon>
        <taxon>Curvularia</taxon>
    </lineage>
</organism>
<evidence type="ECO:0000313" key="4">
    <source>
        <dbReference type="Proteomes" id="UP001056012"/>
    </source>
</evidence>
<accession>A0A9Q8ZHL1</accession>
<feature type="transmembrane region" description="Helical" evidence="2">
    <location>
        <begin position="84"/>
        <end position="106"/>
    </location>
</feature>
<gene>
    <name evidence="3" type="ORF">yc1106_08152</name>
</gene>
<keyword evidence="2" id="KW-0472">Membrane</keyword>
<protein>
    <submittedName>
        <fullName evidence="3">Uncharacterized protein</fullName>
    </submittedName>
</protein>
<sequence>MLQFRKFYLSLVGVVAWSSTTADAVLSILEAASFSSTHSSLSGIAAASSTFNLLSLFCIGFYLIHNVGNVRGAMERSGKARKALIAMSIFLSSLALVLSLALTIMIRSKWAEITTKSSSAPISNWSSHFSGQIAAWIISCASQLALYTSPLWDRKAPRVQTVVTSGPRDSVMSEVRTPRRSNLYLGKSTKPSSPLAVYHRPEVLESLPSPTLSTRSSKSLKSFRESLRHVVRPATSRTTLVSQRSFTRDAAPSIYSNRQSIDTISHSDGFESWDTSSVIIPTRDVVMQTAPFKGTTLEPIPGSRPHSLAHALDGPFLSELPEEDDEDLVPPPRMMPDILRPPSPAVSEAHIHPLFRSESPSGLPPPTATPGTSIMASPYSTQAIACPPRSFNRMRSNSQLSQTNTIHSLHQTRSFSRDRAASTGSKSRSPSPPSRAMTPPIPDFVLNTSPRSSLSGSRRVNLQYSPDR</sequence>
<evidence type="ECO:0000256" key="1">
    <source>
        <dbReference type="SAM" id="MobiDB-lite"/>
    </source>
</evidence>
<evidence type="ECO:0000256" key="2">
    <source>
        <dbReference type="SAM" id="Phobius"/>
    </source>
</evidence>
<feature type="region of interest" description="Disordered" evidence="1">
    <location>
        <begin position="355"/>
        <end position="376"/>
    </location>
</feature>
<reference evidence="3" key="1">
    <citation type="submission" date="2021-12" db="EMBL/GenBank/DDBJ databases">
        <title>Curvularia clavata genome.</title>
        <authorList>
            <person name="Cao Y."/>
        </authorList>
    </citation>
    <scope>NUCLEOTIDE SEQUENCE</scope>
    <source>
        <strain evidence="3">Yc1106</strain>
    </source>
</reference>
<feature type="compositionally biased region" description="Low complexity" evidence="1">
    <location>
        <begin position="421"/>
        <end position="438"/>
    </location>
</feature>
<dbReference type="Proteomes" id="UP001056012">
    <property type="component" value="Chromosome 6"/>
</dbReference>
<feature type="transmembrane region" description="Helical" evidence="2">
    <location>
        <begin position="40"/>
        <end position="64"/>
    </location>
</feature>
<keyword evidence="4" id="KW-1185">Reference proteome</keyword>
<feature type="compositionally biased region" description="Polar residues" evidence="1">
    <location>
        <begin position="446"/>
        <end position="468"/>
    </location>
</feature>
<feature type="region of interest" description="Disordered" evidence="1">
    <location>
        <begin position="389"/>
        <end position="468"/>
    </location>
</feature>
<feature type="compositionally biased region" description="Polar residues" evidence="1">
    <location>
        <begin position="393"/>
        <end position="414"/>
    </location>
</feature>
<dbReference type="EMBL" id="CP089279">
    <property type="protein sequence ID" value="USP80878.1"/>
    <property type="molecule type" value="Genomic_DNA"/>
</dbReference>
<dbReference type="VEuPathDB" id="FungiDB:yc1106_08152"/>
<keyword evidence="2" id="KW-1133">Transmembrane helix</keyword>
<dbReference type="AlphaFoldDB" id="A0A9Q8ZHL1"/>
<name>A0A9Q8ZHL1_CURCL</name>
<dbReference type="OrthoDB" id="5431149at2759"/>
<evidence type="ECO:0000313" key="3">
    <source>
        <dbReference type="EMBL" id="USP80878.1"/>
    </source>
</evidence>
<proteinExistence type="predicted"/>
<keyword evidence="2" id="KW-0812">Transmembrane</keyword>